<keyword evidence="1" id="KW-0812">Transmembrane</keyword>
<comment type="caution">
    <text evidence="2">The sequence shown here is derived from an EMBL/GenBank/DDBJ whole genome shotgun (WGS) entry which is preliminary data.</text>
</comment>
<evidence type="ECO:0000313" key="3">
    <source>
        <dbReference type="Proteomes" id="UP000838324"/>
    </source>
</evidence>
<dbReference type="Proteomes" id="UP000838324">
    <property type="component" value="Unassembled WGS sequence"/>
</dbReference>
<feature type="transmembrane region" description="Helical" evidence="1">
    <location>
        <begin position="150"/>
        <end position="168"/>
    </location>
</feature>
<gene>
    <name evidence="2" type="ORF">PAECIP111892_01101</name>
</gene>
<evidence type="ECO:0000256" key="1">
    <source>
        <dbReference type="SAM" id="Phobius"/>
    </source>
</evidence>
<feature type="transmembrane region" description="Helical" evidence="1">
    <location>
        <begin position="18"/>
        <end position="35"/>
    </location>
</feature>
<sequence length="236" mass="25909">MRPLIAYMLKSYTFSQRYFAPVASIVISVLFLYTYKPNPVMSSYAATAVILFIGCAWMGLSFLNHEQAVQRQVTIVHLRSSVKYGLGGILTLALLTLVLALLTVVYPVVTGSFVEPAGLYHMTLAFAGHMLLGMLGISIALYLQTSWVPKSSYAIGILLIILIVSVGGKKLEELIPGPVVPVLLPPAAPMMNALMNADELSFRSLLGSFAHVLMYIMLLCGFYLYRSSRMDYGKNL</sequence>
<accession>A0ABM9BSW0</accession>
<feature type="transmembrane region" description="Helical" evidence="1">
    <location>
        <begin position="205"/>
        <end position="225"/>
    </location>
</feature>
<protein>
    <recommendedName>
        <fullName evidence="4">ABC transporter permease</fullName>
    </recommendedName>
</protein>
<feature type="transmembrane region" description="Helical" evidence="1">
    <location>
        <begin position="84"/>
        <end position="106"/>
    </location>
</feature>
<keyword evidence="1" id="KW-0472">Membrane</keyword>
<proteinExistence type="predicted"/>
<name>A0ABM9BSW0_9BACL</name>
<dbReference type="EMBL" id="CAKMMG010000001">
    <property type="protein sequence ID" value="CAH1192803.1"/>
    <property type="molecule type" value="Genomic_DNA"/>
</dbReference>
<keyword evidence="3" id="KW-1185">Reference proteome</keyword>
<organism evidence="2 3">
    <name type="scientific">Paenibacillus auburnensis</name>
    <dbReference type="NCBI Taxonomy" id="2905649"/>
    <lineage>
        <taxon>Bacteria</taxon>
        <taxon>Bacillati</taxon>
        <taxon>Bacillota</taxon>
        <taxon>Bacilli</taxon>
        <taxon>Bacillales</taxon>
        <taxon>Paenibacillaceae</taxon>
        <taxon>Paenibacillus</taxon>
    </lineage>
</organism>
<evidence type="ECO:0008006" key="4">
    <source>
        <dbReference type="Google" id="ProtNLM"/>
    </source>
</evidence>
<evidence type="ECO:0000313" key="2">
    <source>
        <dbReference type="EMBL" id="CAH1192803.1"/>
    </source>
</evidence>
<reference evidence="2" key="1">
    <citation type="submission" date="2022-01" db="EMBL/GenBank/DDBJ databases">
        <authorList>
            <person name="Criscuolo A."/>
        </authorList>
    </citation>
    <scope>NUCLEOTIDE SEQUENCE</scope>
    <source>
        <strain evidence="2">CIP111892</strain>
    </source>
</reference>
<feature type="transmembrane region" description="Helical" evidence="1">
    <location>
        <begin position="118"/>
        <end position="143"/>
    </location>
</feature>
<keyword evidence="1" id="KW-1133">Transmembrane helix</keyword>
<feature type="transmembrane region" description="Helical" evidence="1">
    <location>
        <begin position="41"/>
        <end position="63"/>
    </location>
</feature>